<evidence type="ECO:0000256" key="2">
    <source>
        <dbReference type="ARBA" id="ARBA00022670"/>
    </source>
</evidence>
<dbReference type="Gene3D" id="3.40.395.10">
    <property type="entry name" value="Adenoviral Proteinase, Chain A"/>
    <property type="match status" value="1"/>
</dbReference>
<gene>
    <name evidence="7" type="ORF">BRADI_4g25494v3</name>
</gene>
<feature type="domain" description="Ubiquitin-like protease family profile" evidence="6">
    <location>
        <begin position="44"/>
        <end position="203"/>
    </location>
</feature>
<keyword evidence="4" id="KW-0788">Thiol protease</keyword>
<evidence type="ECO:0000313" key="9">
    <source>
        <dbReference type="Proteomes" id="UP000008810"/>
    </source>
</evidence>
<dbReference type="PANTHER" id="PTHR46468:SF1">
    <property type="entry name" value="SENTRIN-SPECIFIC PROTEASE 8"/>
    <property type="match status" value="1"/>
</dbReference>
<organism evidence="7">
    <name type="scientific">Brachypodium distachyon</name>
    <name type="common">Purple false brome</name>
    <name type="synonym">Trachynia distachya</name>
    <dbReference type="NCBI Taxonomy" id="15368"/>
    <lineage>
        <taxon>Eukaryota</taxon>
        <taxon>Viridiplantae</taxon>
        <taxon>Streptophyta</taxon>
        <taxon>Embryophyta</taxon>
        <taxon>Tracheophyta</taxon>
        <taxon>Spermatophyta</taxon>
        <taxon>Magnoliopsida</taxon>
        <taxon>Liliopsida</taxon>
        <taxon>Poales</taxon>
        <taxon>Poaceae</taxon>
        <taxon>BOP clade</taxon>
        <taxon>Pooideae</taxon>
        <taxon>Stipodae</taxon>
        <taxon>Brachypodieae</taxon>
        <taxon>Brachypodium</taxon>
    </lineage>
</organism>
<proteinExistence type="inferred from homology"/>
<dbReference type="InterPro" id="IPR038765">
    <property type="entry name" value="Papain-like_cys_pep_sf"/>
</dbReference>
<dbReference type="AlphaFoldDB" id="A0A0Q3EPJ0"/>
<comment type="similarity">
    <text evidence="1">Belongs to the peptidase C48 family.</text>
</comment>
<dbReference type="EnsemblPlants" id="KQJ89398">
    <property type="protein sequence ID" value="KQJ89398"/>
    <property type="gene ID" value="BRADI_4g25494v3"/>
</dbReference>
<dbReference type="PANTHER" id="PTHR46468">
    <property type="entry name" value="SENTRIN-SPECIFIC PROTEASE 8"/>
    <property type="match status" value="1"/>
</dbReference>
<keyword evidence="9" id="KW-1185">Reference proteome</keyword>
<evidence type="ECO:0000313" key="8">
    <source>
        <dbReference type="EnsemblPlants" id="KQJ89398"/>
    </source>
</evidence>
<dbReference type="EMBL" id="CM000883">
    <property type="protein sequence ID" value="KQJ89398.2"/>
    <property type="molecule type" value="Genomic_DNA"/>
</dbReference>
<evidence type="ECO:0000256" key="3">
    <source>
        <dbReference type="ARBA" id="ARBA00022801"/>
    </source>
</evidence>
<dbReference type="InterPro" id="IPR003653">
    <property type="entry name" value="Peptidase_C48_C"/>
</dbReference>
<evidence type="ECO:0000256" key="1">
    <source>
        <dbReference type="ARBA" id="ARBA00005234"/>
    </source>
</evidence>
<feature type="region of interest" description="Disordered" evidence="5">
    <location>
        <begin position="1"/>
        <end position="34"/>
    </location>
</feature>
<protein>
    <recommendedName>
        <fullName evidence="6">Ubiquitin-like protease family profile domain-containing protein</fullName>
    </recommendedName>
</protein>
<dbReference type="OrthoDB" id="5065855at2759"/>
<evidence type="ECO:0000259" key="6">
    <source>
        <dbReference type="PROSITE" id="PS50600"/>
    </source>
</evidence>
<dbReference type="GO" id="GO:0000338">
    <property type="term" value="P:protein deneddylation"/>
    <property type="evidence" value="ECO:0000318"/>
    <property type="project" value="GO_Central"/>
</dbReference>
<sequence>MKFKDDISSKYVDKSRQKARSDSESTLAPLSQSTPTAAPASVVMGLQMSDVEDLRGHNFVSDSVITYYFEQLSSADKVILQPPSISELLVNTTDPSEFLEHLCLDNRVMLFPVNNNPEIHRADAGTHWSLLVYENLDPNRGARFVHHDSTMGQVNSSAADRLVGVLRSIVPNAATAPLMRGYTPVQENGYDCAIYVMAVAAAICRWSRRDSAEGDWSEEPTWQSFQLLRLLPLLQQPVLRQCSCAPAPLVLNHASKNKSSSRWTANGAQKERSKKFTGFIKRGIVI</sequence>
<dbReference type="InterPro" id="IPR044613">
    <property type="entry name" value="Nep1/2-like"/>
</dbReference>
<reference evidence="7 8" key="1">
    <citation type="journal article" date="2010" name="Nature">
        <title>Genome sequencing and analysis of the model grass Brachypodium distachyon.</title>
        <authorList>
            <consortium name="International Brachypodium Initiative"/>
        </authorList>
    </citation>
    <scope>NUCLEOTIDE SEQUENCE [LARGE SCALE GENOMIC DNA]</scope>
    <source>
        <strain evidence="7 8">Bd21</strain>
    </source>
</reference>
<dbReference type="Proteomes" id="UP000008810">
    <property type="component" value="Chromosome 4"/>
</dbReference>
<dbReference type="InParanoid" id="A0A0Q3EPJ0"/>
<reference evidence="7" key="2">
    <citation type="submission" date="2017-06" db="EMBL/GenBank/DDBJ databases">
        <title>WGS assembly of Brachypodium distachyon.</title>
        <authorList>
            <consortium name="The International Brachypodium Initiative"/>
            <person name="Lucas S."/>
            <person name="Harmon-Smith M."/>
            <person name="Lail K."/>
            <person name="Tice H."/>
            <person name="Grimwood J."/>
            <person name="Bruce D."/>
            <person name="Barry K."/>
            <person name="Shu S."/>
            <person name="Lindquist E."/>
            <person name="Wang M."/>
            <person name="Pitluck S."/>
            <person name="Vogel J.P."/>
            <person name="Garvin D.F."/>
            <person name="Mockler T.C."/>
            <person name="Schmutz J."/>
            <person name="Rokhsar D."/>
            <person name="Bevan M.W."/>
        </authorList>
    </citation>
    <scope>NUCLEOTIDE SEQUENCE</scope>
    <source>
        <strain evidence="7">Bd21</strain>
    </source>
</reference>
<dbReference type="Gramene" id="KQJ89398">
    <property type="protein sequence ID" value="KQJ89398"/>
    <property type="gene ID" value="BRADI_4g25494v3"/>
</dbReference>
<dbReference type="GO" id="GO:0019784">
    <property type="term" value="F:deNEDDylase activity"/>
    <property type="evidence" value="ECO:0000318"/>
    <property type="project" value="GO_Central"/>
</dbReference>
<dbReference type="GO" id="GO:0008234">
    <property type="term" value="F:cysteine-type peptidase activity"/>
    <property type="evidence" value="ECO:0007669"/>
    <property type="project" value="UniProtKB-KW"/>
</dbReference>
<name>A0A0Q3EPJ0_BRADI</name>
<feature type="compositionally biased region" description="Polar residues" evidence="5">
    <location>
        <begin position="24"/>
        <end position="34"/>
    </location>
</feature>
<evidence type="ECO:0000256" key="5">
    <source>
        <dbReference type="SAM" id="MobiDB-lite"/>
    </source>
</evidence>
<evidence type="ECO:0000256" key="4">
    <source>
        <dbReference type="ARBA" id="ARBA00022807"/>
    </source>
</evidence>
<keyword evidence="2" id="KW-0645">Protease</keyword>
<feature type="compositionally biased region" description="Basic and acidic residues" evidence="5">
    <location>
        <begin position="1"/>
        <end position="23"/>
    </location>
</feature>
<dbReference type="GO" id="GO:0006508">
    <property type="term" value="P:proteolysis"/>
    <property type="evidence" value="ECO:0007669"/>
    <property type="project" value="UniProtKB-KW"/>
</dbReference>
<reference evidence="8" key="3">
    <citation type="submission" date="2018-08" db="UniProtKB">
        <authorList>
            <consortium name="EnsemblPlants"/>
        </authorList>
    </citation>
    <scope>IDENTIFICATION</scope>
    <source>
        <strain evidence="8">cv. Bd21</strain>
    </source>
</reference>
<dbReference type="SUPFAM" id="SSF54001">
    <property type="entry name" value="Cysteine proteinases"/>
    <property type="match status" value="1"/>
</dbReference>
<evidence type="ECO:0000313" key="7">
    <source>
        <dbReference type="EMBL" id="KQJ89398.2"/>
    </source>
</evidence>
<dbReference type="PROSITE" id="PS50600">
    <property type="entry name" value="ULP_PROTEASE"/>
    <property type="match status" value="1"/>
</dbReference>
<keyword evidence="3" id="KW-0378">Hydrolase</keyword>
<dbReference type="STRING" id="15368.A0A0Q3EPJ0"/>
<accession>A0A0Q3EPJ0</accession>